<dbReference type="Proteomes" id="UP000509626">
    <property type="component" value="Chromosome"/>
</dbReference>
<keyword evidence="2" id="KW-1185">Reference proteome</keyword>
<reference evidence="1 2" key="1">
    <citation type="submission" date="2020-06" db="EMBL/GenBank/DDBJ databases">
        <title>NJ-3-1, isolated from saline soil.</title>
        <authorList>
            <person name="Cui H.L."/>
            <person name="Shi X."/>
        </authorList>
    </citation>
    <scope>NUCLEOTIDE SEQUENCE [LARGE SCALE GENOMIC DNA]</scope>
    <source>
        <strain evidence="1 2">NJ-3-1</strain>
    </source>
</reference>
<accession>A0A7D5QM36</accession>
<evidence type="ECO:0000313" key="1">
    <source>
        <dbReference type="EMBL" id="QLG63185.1"/>
    </source>
</evidence>
<gene>
    <name evidence="1" type="ORF">HUG12_16180</name>
</gene>
<dbReference type="AlphaFoldDB" id="A0A7D5QM36"/>
<proteinExistence type="predicted"/>
<protein>
    <submittedName>
        <fullName evidence="1">Uncharacterized protein</fullName>
    </submittedName>
</protein>
<dbReference type="KEGG" id="halu:HUG12_16180"/>
<name>A0A7D5QM36_9EURY</name>
<sequence>MNYEIPEQNPEMPTVAALKWANDAYLEDRIIVADFIPGGDVWHIPQTEGSKTANCGFEGETSPAEFRLHDMQVCGNCIAWQD</sequence>
<dbReference type="EMBL" id="CP058579">
    <property type="protein sequence ID" value="QLG63185.1"/>
    <property type="molecule type" value="Genomic_DNA"/>
</dbReference>
<organism evidence="1 2">
    <name type="scientific">Halorarum salinum</name>
    <dbReference type="NCBI Taxonomy" id="2743089"/>
    <lineage>
        <taxon>Archaea</taxon>
        <taxon>Methanobacteriati</taxon>
        <taxon>Methanobacteriota</taxon>
        <taxon>Stenosarchaea group</taxon>
        <taxon>Halobacteria</taxon>
        <taxon>Halobacteriales</taxon>
        <taxon>Haloferacaceae</taxon>
        <taxon>Halorarum</taxon>
    </lineage>
</organism>
<evidence type="ECO:0000313" key="2">
    <source>
        <dbReference type="Proteomes" id="UP000509626"/>
    </source>
</evidence>